<dbReference type="Gene3D" id="2.120.10.30">
    <property type="entry name" value="TolB, C-terminal domain"/>
    <property type="match status" value="2"/>
</dbReference>
<dbReference type="SUPFAM" id="SSF63829">
    <property type="entry name" value="Calcium-dependent phosphotriesterase"/>
    <property type="match status" value="1"/>
</dbReference>
<keyword evidence="1" id="KW-0732">Signal</keyword>
<keyword evidence="6" id="KW-1185">Reference proteome</keyword>
<feature type="repeat" description="NHL" evidence="4">
    <location>
        <begin position="259"/>
        <end position="292"/>
    </location>
</feature>
<evidence type="ECO:0000256" key="1">
    <source>
        <dbReference type="ARBA" id="ARBA00022729"/>
    </source>
</evidence>
<keyword evidence="5" id="KW-0456">Lyase</keyword>
<evidence type="ECO:0000256" key="3">
    <source>
        <dbReference type="ARBA" id="ARBA00023180"/>
    </source>
</evidence>
<sequence>MSGNAVLGSGEWRYEPVPGWGEWPGGWALHDTAAVAVDRQDRVYAFNRSSHPMVVFDRDGKFLTSWGEGVFTRAHGLFFGPDDTLWCTDDGDHTVRKCTLDGRVLLTIGLPGKPSPYMSGKPFNRCTHTALSPEGDIYISDGYGNAAVHKYSPEGKHLFSWGGSGTEPGQFNLPHNIACDAAGFVYVADRESHRVQVFDGKGKYQGQWNNLHRPCSLFLGGGKCPCCYVGELGPALAVNIKAPNLGPRISVLDMEGKVLGRFGELGTEPGQFLSPHGLAVDGRGDIYVAEVSHTAWPRYNNGAPPPARLRSLQKLRKV</sequence>
<dbReference type="EMBL" id="JAFIRR010000063">
    <property type="protein sequence ID" value="MCO6416588.1"/>
    <property type="molecule type" value="Genomic_DNA"/>
</dbReference>
<keyword evidence="2" id="KW-0677">Repeat</keyword>
<evidence type="ECO:0000256" key="2">
    <source>
        <dbReference type="ARBA" id="ARBA00022737"/>
    </source>
</evidence>
<evidence type="ECO:0000256" key="4">
    <source>
        <dbReference type="PROSITE-ProRule" id="PRU00504"/>
    </source>
</evidence>
<protein>
    <submittedName>
        <fullName evidence="5">Peptidyl-alpha-hydroxyglycine alpha-amidating lyase family protein</fullName>
    </submittedName>
</protein>
<dbReference type="PANTHER" id="PTHR10680:SF38">
    <property type="entry name" value="BLL1368 PROTEIN"/>
    <property type="match status" value="1"/>
</dbReference>
<dbReference type="Pfam" id="PF01436">
    <property type="entry name" value="NHL"/>
    <property type="match status" value="1"/>
</dbReference>
<reference evidence="5 6" key="1">
    <citation type="submission" date="2021-12" db="EMBL/GenBank/DDBJ databases">
        <title>Siccirubricoccus leaddurans sp. nov., a high concentration Zn2+ tolerance bacterium.</title>
        <authorList>
            <person name="Cao Y."/>
        </authorList>
    </citation>
    <scope>NUCLEOTIDE SEQUENCE [LARGE SCALE GENOMIC DNA]</scope>
    <source>
        <strain evidence="5 6">KC 17139</strain>
    </source>
</reference>
<evidence type="ECO:0000313" key="6">
    <source>
        <dbReference type="Proteomes" id="UP001523392"/>
    </source>
</evidence>
<proteinExistence type="predicted"/>
<dbReference type="GO" id="GO:0016829">
    <property type="term" value="F:lyase activity"/>
    <property type="evidence" value="ECO:0007669"/>
    <property type="project" value="UniProtKB-KW"/>
</dbReference>
<dbReference type="InterPro" id="IPR011042">
    <property type="entry name" value="6-blade_b-propeller_TolB-like"/>
</dbReference>
<keyword evidence="3" id="KW-0325">Glycoprotein</keyword>
<comment type="caution">
    <text evidence="5">The sequence shown here is derived from an EMBL/GenBank/DDBJ whole genome shotgun (WGS) entry which is preliminary data.</text>
</comment>
<dbReference type="PROSITE" id="PS51125">
    <property type="entry name" value="NHL"/>
    <property type="match status" value="2"/>
</dbReference>
<dbReference type="PANTHER" id="PTHR10680">
    <property type="entry name" value="PEPTIDYL-GLYCINE ALPHA-AMIDATING MONOOXYGENASE"/>
    <property type="match status" value="1"/>
</dbReference>
<dbReference type="Proteomes" id="UP001523392">
    <property type="component" value="Unassembled WGS sequence"/>
</dbReference>
<feature type="repeat" description="NHL" evidence="4">
    <location>
        <begin position="158"/>
        <end position="201"/>
    </location>
</feature>
<organism evidence="5 6">
    <name type="scientific">Siccirubricoccus soli</name>
    <dbReference type="NCBI Taxonomy" id="2899147"/>
    <lineage>
        <taxon>Bacteria</taxon>
        <taxon>Pseudomonadati</taxon>
        <taxon>Pseudomonadota</taxon>
        <taxon>Alphaproteobacteria</taxon>
        <taxon>Acetobacterales</taxon>
        <taxon>Roseomonadaceae</taxon>
        <taxon>Siccirubricoccus</taxon>
    </lineage>
</organism>
<accession>A0ABT1D3S8</accession>
<dbReference type="RefSeq" id="WP_252953202.1">
    <property type="nucleotide sequence ID" value="NZ_JAFIRR010000063.1"/>
</dbReference>
<name>A0ABT1D3S8_9PROT</name>
<dbReference type="InterPro" id="IPR001258">
    <property type="entry name" value="NHL_repeat"/>
</dbReference>
<evidence type="ECO:0000313" key="5">
    <source>
        <dbReference type="EMBL" id="MCO6416588.1"/>
    </source>
</evidence>
<gene>
    <name evidence="5" type="ORF">JYK14_10495</name>
</gene>
<dbReference type="CDD" id="cd14958">
    <property type="entry name" value="NHL_PAL_like"/>
    <property type="match status" value="1"/>
</dbReference>